<dbReference type="InterPro" id="IPR007133">
    <property type="entry name" value="RNA_pol_II-assoc_Paf1"/>
</dbReference>
<dbReference type="EMBL" id="GG692396">
    <property type="protein sequence ID" value="EER34998.1"/>
    <property type="molecule type" value="Genomic_DNA"/>
</dbReference>
<keyword evidence="6" id="KW-1185">Reference proteome</keyword>
<evidence type="ECO:0000256" key="2">
    <source>
        <dbReference type="ARBA" id="ARBA00007560"/>
    </source>
</evidence>
<dbReference type="GO" id="GO:0006368">
    <property type="term" value="P:transcription elongation by RNA polymerase II"/>
    <property type="evidence" value="ECO:0007669"/>
    <property type="project" value="InterPro"/>
</dbReference>
<dbReference type="OrthoDB" id="10260285at2759"/>
<comment type="subcellular location">
    <subcellularLocation>
        <location evidence="1">Nucleus</location>
    </subcellularLocation>
</comment>
<sequence length="463" mass="53924">MSSSNKPQKSMKQDYIAKVRYTNNLPPPPLNPKFIAYNTTDPISTKQEGEYLMASLFRKENFQNLMERIDDQLGLNLNLINNHGFLSEEKIEAIGKLKYDQLHPKDRILLRDAGIGRISKNEPGVSFLRRTEYISERPLSKGSSGLSTANEEVKNKERLSKDEHFDASSQLLKVEEGFTVANESLNDLSKLKHPRKRHLKAVGAWPLLPDTSMMDNKFFNLKFIGSASIERELKQQQDRNKSNKEIINKALESSLFRPIKSDDGEWVSMFKIEDEEQIKNLYEKLHSTKREQPINLLDEEEEVIEEFKFKYKKNYDMSFQEFKQENEELAIKFVPVDEDNSEQLNGKSIKKRKIAYYYPINGKIDLKKHRASTNSEINKYIKEQTFDGINFKLREPTTNELKKMDTIRSEYDPMEYEGEDEEEEDDDDDDDEHGEDNQEPSQLHTQAVTDEKESSVENGDNHE</sequence>
<dbReference type="PANTHER" id="PTHR23188">
    <property type="entry name" value="RNA POLYMERASE II-ASSOCIATED FACTOR 1 HOMOLOG"/>
    <property type="match status" value="1"/>
</dbReference>
<evidence type="ECO:0000256" key="4">
    <source>
        <dbReference type="SAM" id="MobiDB-lite"/>
    </source>
</evidence>
<dbReference type="Proteomes" id="UP000002037">
    <property type="component" value="Unassembled WGS sequence"/>
</dbReference>
<protein>
    <submittedName>
        <fullName evidence="5">Uncharacterized protein</fullName>
    </submittedName>
</protein>
<dbReference type="GO" id="GO:0003682">
    <property type="term" value="F:chromatin binding"/>
    <property type="evidence" value="ECO:0007669"/>
    <property type="project" value="TreeGrafter"/>
</dbReference>
<gene>
    <name evidence="5" type="ORF">CTRG_01860</name>
</gene>
<comment type="similarity">
    <text evidence="2">Belongs to the PAF1 family.</text>
</comment>
<dbReference type="PANTHER" id="PTHR23188:SF12">
    <property type="entry name" value="RNA POLYMERASE II-ASSOCIATED FACTOR 1 HOMOLOG"/>
    <property type="match status" value="1"/>
</dbReference>
<feature type="region of interest" description="Disordered" evidence="4">
    <location>
        <begin position="402"/>
        <end position="463"/>
    </location>
</feature>
<evidence type="ECO:0000256" key="3">
    <source>
        <dbReference type="ARBA" id="ARBA00023242"/>
    </source>
</evidence>
<organism evidence="5 6">
    <name type="scientific">Candida tropicalis (strain ATCC MYA-3404 / T1)</name>
    <name type="common">Yeast</name>
    <dbReference type="NCBI Taxonomy" id="294747"/>
    <lineage>
        <taxon>Eukaryota</taxon>
        <taxon>Fungi</taxon>
        <taxon>Dikarya</taxon>
        <taxon>Ascomycota</taxon>
        <taxon>Saccharomycotina</taxon>
        <taxon>Pichiomycetes</taxon>
        <taxon>Debaryomycetaceae</taxon>
        <taxon>Candida/Lodderomyces clade</taxon>
        <taxon>Candida</taxon>
    </lineage>
</organism>
<dbReference type="KEGG" id="ctp:CTRG_01860"/>
<evidence type="ECO:0000256" key="1">
    <source>
        <dbReference type="ARBA" id="ARBA00004123"/>
    </source>
</evidence>
<dbReference type="RefSeq" id="XP_002547553.1">
    <property type="nucleotide sequence ID" value="XM_002547507.1"/>
</dbReference>
<feature type="compositionally biased region" description="Basic and acidic residues" evidence="4">
    <location>
        <begin position="449"/>
        <end position="463"/>
    </location>
</feature>
<dbReference type="GeneID" id="8300124"/>
<dbReference type="GO" id="GO:0016593">
    <property type="term" value="C:Cdc73/Paf1 complex"/>
    <property type="evidence" value="ECO:0007669"/>
    <property type="project" value="InterPro"/>
</dbReference>
<dbReference type="HOGENOM" id="CLU_021991_3_1_1"/>
<feature type="compositionally biased region" description="Basic and acidic residues" evidence="4">
    <location>
        <begin position="402"/>
        <end position="411"/>
    </location>
</feature>
<dbReference type="STRING" id="294747.C5M7M8"/>
<dbReference type="GO" id="GO:0000993">
    <property type="term" value="F:RNA polymerase II complex binding"/>
    <property type="evidence" value="ECO:0007669"/>
    <property type="project" value="TreeGrafter"/>
</dbReference>
<dbReference type="eggNOG" id="KOG2478">
    <property type="taxonomic scope" value="Eukaryota"/>
</dbReference>
<evidence type="ECO:0000313" key="5">
    <source>
        <dbReference type="EMBL" id="EER34998.1"/>
    </source>
</evidence>
<accession>C5M7M8</accession>
<dbReference type="AlphaFoldDB" id="C5M7M8"/>
<reference evidence="5 6" key="1">
    <citation type="journal article" date="2009" name="Nature">
        <title>Evolution of pathogenicity and sexual reproduction in eight Candida genomes.</title>
        <authorList>
            <person name="Butler G."/>
            <person name="Rasmussen M.D."/>
            <person name="Lin M.F."/>
            <person name="Santos M.A."/>
            <person name="Sakthikumar S."/>
            <person name="Munro C.A."/>
            <person name="Rheinbay E."/>
            <person name="Grabherr M."/>
            <person name="Forche A."/>
            <person name="Reedy J.L."/>
            <person name="Agrafioti I."/>
            <person name="Arnaud M.B."/>
            <person name="Bates S."/>
            <person name="Brown A.J."/>
            <person name="Brunke S."/>
            <person name="Costanzo M.C."/>
            <person name="Fitzpatrick D.A."/>
            <person name="de Groot P.W."/>
            <person name="Harris D."/>
            <person name="Hoyer L.L."/>
            <person name="Hube B."/>
            <person name="Klis F.M."/>
            <person name="Kodira C."/>
            <person name="Lennard N."/>
            <person name="Logue M.E."/>
            <person name="Martin R."/>
            <person name="Neiman A.M."/>
            <person name="Nikolaou E."/>
            <person name="Quail M.A."/>
            <person name="Quinn J."/>
            <person name="Santos M.C."/>
            <person name="Schmitzberger F.F."/>
            <person name="Sherlock G."/>
            <person name="Shah P."/>
            <person name="Silverstein K.A."/>
            <person name="Skrzypek M.S."/>
            <person name="Soll D."/>
            <person name="Staggs R."/>
            <person name="Stansfield I."/>
            <person name="Stumpf M.P."/>
            <person name="Sudbery P.E."/>
            <person name="Srikantha T."/>
            <person name="Zeng Q."/>
            <person name="Berman J."/>
            <person name="Berriman M."/>
            <person name="Heitman J."/>
            <person name="Gow N.A."/>
            <person name="Lorenz M.C."/>
            <person name="Birren B.W."/>
            <person name="Kellis M."/>
            <person name="Cuomo C.A."/>
        </authorList>
    </citation>
    <scope>NUCLEOTIDE SEQUENCE [LARGE SCALE GENOMIC DNA]</scope>
    <source>
        <strain evidence="6">ATCC MYA-3404 / T1</strain>
    </source>
</reference>
<proteinExistence type="inferred from homology"/>
<name>C5M7M8_CANTT</name>
<dbReference type="VEuPathDB" id="FungiDB:CTRG_01860"/>
<feature type="compositionally biased region" description="Acidic residues" evidence="4">
    <location>
        <begin position="412"/>
        <end position="438"/>
    </location>
</feature>
<keyword evidence="3" id="KW-0539">Nucleus</keyword>
<evidence type="ECO:0000313" key="6">
    <source>
        <dbReference type="Proteomes" id="UP000002037"/>
    </source>
</evidence>
<dbReference type="Pfam" id="PF03985">
    <property type="entry name" value="Paf1"/>
    <property type="match status" value="1"/>
</dbReference>
<feature type="compositionally biased region" description="Polar residues" evidence="4">
    <location>
        <begin position="439"/>
        <end position="448"/>
    </location>
</feature>